<proteinExistence type="inferred from homology"/>
<evidence type="ECO:0000256" key="3">
    <source>
        <dbReference type="ARBA" id="ARBA00022679"/>
    </source>
</evidence>
<dbReference type="SUPFAM" id="SSF75217">
    <property type="entry name" value="alpha/beta knot"/>
    <property type="match status" value="1"/>
</dbReference>
<dbReference type="CDD" id="cd18095">
    <property type="entry name" value="SpoU-like_rRNA-MTase"/>
    <property type="match status" value="1"/>
</dbReference>
<dbReference type="GO" id="GO:0032259">
    <property type="term" value="P:methylation"/>
    <property type="evidence" value="ECO:0007669"/>
    <property type="project" value="UniProtKB-KW"/>
</dbReference>
<dbReference type="SMART" id="SM00967">
    <property type="entry name" value="SpoU_sub_bind"/>
    <property type="match status" value="1"/>
</dbReference>
<dbReference type="EMBL" id="CAEZYW010000007">
    <property type="protein sequence ID" value="CAB4729623.1"/>
    <property type="molecule type" value="Genomic_DNA"/>
</dbReference>
<dbReference type="Pfam" id="PF00588">
    <property type="entry name" value="SpoU_methylase"/>
    <property type="match status" value="1"/>
</dbReference>
<dbReference type="Pfam" id="PF22435">
    <property type="entry name" value="MRM3-like_sub_bind"/>
    <property type="match status" value="1"/>
</dbReference>
<protein>
    <submittedName>
        <fullName evidence="5">Unannotated protein</fullName>
    </submittedName>
</protein>
<evidence type="ECO:0000256" key="1">
    <source>
        <dbReference type="ARBA" id="ARBA00007228"/>
    </source>
</evidence>
<dbReference type="PANTHER" id="PTHR43191">
    <property type="entry name" value="RRNA METHYLTRANSFERASE 3"/>
    <property type="match status" value="1"/>
</dbReference>
<sequence>MRLLRTRAGRREAGAFAVEGPQGVREACVMASGLRTVYATASALDRFPEMIASARSNRAEIVMVTDDVLDAMAETRAPQGVIAVCDLIDASLEDVIRPAARMAVVLESAADPGNVGTIIRTADAAGADGVVLTGGSTDPFNGKVVRASAGSIFHLPVVESVELSLLVHRVKEAGMALVVATGDGEHDLFDWIGEAPASVCWAFGTEAHGVSDELRAAADVRIRIPILGSAESLNVGSAVAVCLFAEVAHRRGRLNSSHEDPTI</sequence>
<evidence type="ECO:0000256" key="2">
    <source>
        <dbReference type="ARBA" id="ARBA00022603"/>
    </source>
</evidence>
<dbReference type="GO" id="GO:0008173">
    <property type="term" value="F:RNA methyltransferase activity"/>
    <property type="evidence" value="ECO:0007669"/>
    <property type="project" value="InterPro"/>
</dbReference>
<dbReference type="InterPro" id="IPR029028">
    <property type="entry name" value="Alpha/beta_knot_MTases"/>
</dbReference>
<dbReference type="SUPFAM" id="SSF55315">
    <property type="entry name" value="L30e-like"/>
    <property type="match status" value="1"/>
</dbReference>
<organism evidence="5">
    <name type="scientific">freshwater metagenome</name>
    <dbReference type="NCBI Taxonomy" id="449393"/>
    <lineage>
        <taxon>unclassified sequences</taxon>
        <taxon>metagenomes</taxon>
        <taxon>ecological metagenomes</taxon>
    </lineage>
</organism>
<evidence type="ECO:0000313" key="5">
    <source>
        <dbReference type="EMBL" id="CAB4729623.1"/>
    </source>
</evidence>
<dbReference type="GO" id="GO:0006396">
    <property type="term" value="P:RNA processing"/>
    <property type="evidence" value="ECO:0007669"/>
    <property type="project" value="InterPro"/>
</dbReference>
<dbReference type="GO" id="GO:0005737">
    <property type="term" value="C:cytoplasm"/>
    <property type="evidence" value="ECO:0007669"/>
    <property type="project" value="UniProtKB-ARBA"/>
</dbReference>
<dbReference type="PANTHER" id="PTHR43191:SF2">
    <property type="entry name" value="RRNA METHYLTRANSFERASE 3, MITOCHONDRIAL"/>
    <property type="match status" value="1"/>
</dbReference>
<dbReference type="GO" id="GO:0003723">
    <property type="term" value="F:RNA binding"/>
    <property type="evidence" value="ECO:0007669"/>
    <property type="project" value="InterPro"/>
</dbReference>
<dbReference type="InterPro" id="IPR051259">
    <property type="entry name" value="rRNA_Methyltransferase"/>
</dbReference>
<dbReference type="AlphaFoldDB" id="A0A6J6S4I5"/>
<keyword evidence="2" id="KW-0489">Methyltransferase</keyword>
<keyword evidence="3" id="KW-0808">Transferase</keyword>
<feature type="domain" description="RNA 2-O ribose methyltransferase substrate binding" evidence="4">
    <location>
        <begin position="17"/>
        <end position="91"/>
    </location>
</feature>
<dbReference type="Gene3D" id="3.40.1280.10">
    <property type="match status" value="1"/>
</dbReference>
<accession>A0A6J6S4I5</accession>
<dbReference type="Gene3D" id="3.30.1330.30">
    <property type="match status" value="1"/>
</dbReference>
<reference evidence="5" key="1">
    <citation type="submission" date="2020-05" db="EMBL/GenBank/DDBJ databases">
        <authorList>
            <person name="Chiriac C."/>
            <person name="Salcher M."/>
            <person name="Ghai R."/>
            <person name="Kavagutti S V."/>
        </authorList>
    </citation>
    <scope>NUCLEOTIDE SEQUENCE</scope>
</reference>
<dbReference type="InterPro" id="IPR029026">
    <property type="entry name" value="tRNA_m1G_MTases_N"/>
</dbReference>
<dbReference type="InterPro" id="IPR053888">
    <property type="entry name" value="MRM3-like_sub_bind"/>
</dbReference>
<dbReference type="InterPro" id="IPR029064">
    <property type="entry name" value="Ribosomal_eL30-like_sf"/>
</dbReference>
<comment type="similarity">
    <text evidence="1">Belongs to the class IV-like SAM-binding methyltransferase superfamily. RNA methyltransferase TrmH family.</text>
</comment>
<evidence type="ECO:0000259" key="4">
    <source>
        <dbReference type="SMART" id="SM00967"/>
    </source>
</evidence>
<dbReference type="InterPro" id="IPR013123">
    <property type="entry name" value="SpoU_subst-bd"/>
</dbReference>
<name>A0A6J6S4I5_9ZZZZ</name>
<dbReference type="InterPro" id="IPR001537">
    <property type="entry name" value="SpoU_MeTrfase"/>
</dbReference>
<gene>
    <name evidence="5" type="ORF">UFOPK2786_00095</name>
</gene>